<feature type="domain" description="F-box" evidence="2">
    <location>
        <begin position="101"/>
        <end position="131"/>
    </location>
</feature>
<comment type="caution">
    <text evidence="3">The sequence shown here is derived from an EMBL/GenBank/DDBJ whole genome shotgun (WGS) entry which is preliminary data.</text>
</comment>
<evidence type="ECO:0000259" key="2">
    <source>
        <dbReference type="Pfam" id="PF00646"/>
    </source>
</evidence>
<sequence length="364" mass="40276">MHCLQTIEGAQADRIPSKSPKQGQHSLSDNLKGMARPKRKGVATRDSAQNKAPKRAPNLEPGEVEKHMQVVNTSSQSRRAFTRSAKRKDIEAARNAVLNTEELLEAILSFLPAIDIIKCQRVAQYWRDTIKESAQIKQKLVIRCSDDSEQWTVQGGKIVATDQTADVLRDNFDIDNTWVDVMAVTSSLNPLVSSYSPLEPQTRLQSDETYGIRNRTNLQLSRDFQKGFIQLLRGQSSPMLEAMLIHNLPVTELAIHFRAATAGGLKMNRPLSYMKLSGPLTVGRLAKEVGRLGGCRTSFESSSGRMTHIEGFGDTASHVRSIESWSGQKLEMLSMQISIFGVLFASAEDREAVRAGKGVPVSEI</sequence>
<evidence type="ECO:0000313" key="4">
    <source>
        <dbReference type="Proteomes" id="UP000660729"/>
    </source>
</evidence>
<dbReference type="AlphaFoldDB" id="A0A8H6RJ24"/>
<keyword evidence="4" id="KW-1185">Reference proteome</keyword>
<feature type="compositionally biased region" description="Polar residues" evidence="1">
    <location>
        <begin position="19"/>
        <end position="29"/>
    </location>
</feature>
<dbReference type="InterPro" id="IPR001810">
    <property type="entry name" value="F-box_dom"/>
</dbReference>
<dbReference type="Proteomes" id="UP000660729">
    <property type="component" value="Unassembled WGS sequence"/>
</dbReference>
<reference evidence="3" key="1">
    <citation type="submission" date="2020-04" db="EMBL/GenBank/DDBJ databases">
        <title>Draft genome resource of the tomato pathogen Pseudocercospora fuligena.</title>
        <authorList>
            <person name="Zaccaron A."/>
        </authorList>
    </citation>
    <scope>NUCLEOTIDE SEQUENCE</scope>
    <source>
        <strain evidence="3">PF001</strain>
    </source>
</reference>
<name>A0A8H6RJ24_9PEZI</name>
<organism evidence="3 4">
    <name type="scientific">Pseudocercospora fuligena</name>
    <dbReference type="NCBI Taxonomy" id="685502"/>
    <lineage>
        <taxon>Eukaryota</taxon>
        <taxon>Fungi</taxon>
        <taxon>Dikarya</taxon>
        <taxon>Ascomycota</taxon>
        <taxon>Pezizomycotina</taxon>
        <taxon>Dothideomycetes</taxon>
        <taxon>Dothideomycetidae</taxon>
        <taxon>Mycosphaerellales</taxon>
        <taxon>Mycosphaerellaceae</taxon>
        <taxon>Pseudocercospora</taxon>
    </lineage>
</organism>
<evidence type="ECO:0000256" key="1">
    <source>
        <dbReference type="SAM" id="MobiDB-lite"/>
    </source>
</evidence>
<dbReference type="InterPro" id="IPR036047">
    <property type="entry name" value="F-box-like_dom_sf"/>
</dbReference>
<feature type="region of interest" description="Disordered" evidence="1">
    <location>
        <begin position="1"/>
        <end position="66"/>
    </location>
</feature>
<evidence type="ECO:0000313" key="3">
    <source>
        <dbReference type="EMBL" id="KAF7191951.1"/>
    </source>
</evidence>
<protein>
    <recommendedName>
        <fullName evidence="2">F-box domain-containing protein</fullName>
    </recommendedName>
</protein>
<gene>
    <name evidence="3" type="ORF">HII31_06596</name>
</gene>
<accession>A0A8H6RJ24</accession>
<dbReference type="CDD" id="cd09917">
    <property type="entry name" value="F-box_SF"/>
    <property type="match status" value="1"/>
</dbReference>
<dbReference type="Pfam" id="PF00646">
    <property type="entry name" value="F-box"/>
    <property type="match status" value="1"/>
</dbReference>
<dbReference type="Gene3D" id="1.20.1280.50">
    <property type="match status" value="1"/>
</dbReference>
<dbReference type="SUPFAM" id="SSF81383">
    <property type="entry name" value="F-box domain"/>
    <property type="match status" value="1"/>
</dbReference>
<dbReference type="OrthoDB" id="3643063at2759"/>
<dbReference type="EMBL" id="JABCIY010000151">
    <property type="protein sequence ID" value="KAF7191951.1"/>
    <property type="molecule type" value="Genomic_DNA"/>
</dbReference>
<proteinExistence type="predicted"/>